<keyword evidence="6 8" id="KW-0663">Pyridoxal phosphate</keyword>
<keyword evidence="8" id="KW-0028">Amino-acid biosynthesis</keyword>
<dbReference type="Gene3D" id="3.40.640.10">
    <property type="entry name" value="Type I PLP-dependent aspartate aminotransferase-like (Major domain)"/>
    <property type="match status" value="1"/>
</dbReference>
<dbReference type="Pfam" id="PF00155">
    <property type="entry name" value="Aminotran_1_2"/>
    <property type="match status" value="1"/>
</dbReference>
<dbReference type="Proteomes" id="UP000636755">
    <property type="component" value="Unassembled WGS sequence"/>
</dbReference>
<evidence type="ECO:0000259" key="9">
    <source>
        <dbReference type="Pfam" id="PF00155"/>
    </source>
</evidence>
<comment type="subunit">
    <text evidence="3 8">Homodimer.</text>
</comment>
<dbReference type="InterPro" id="IPR001917">
    <property type="entry name" value="Aminotrans_II_pyridoxalP_BS"/>
</dbReference>
<organism evidence="10 11">
    <name type="scientific">Ruminococcus intestinalis</name>
    <dbReference type="NCBI Taxonomy" id="2763066"/>
    <lineage>
        <taxon>Bacteria</taxon>
        <taxon>Bacillati</taxon>
        <taxon>Bacillota</taxon>
        <taxon>Clostridia</taxon>
        <taxon>Eubacteriales</taxon>
        <taxon>Oscillospiraceae</taxon>
        <taxon>Ruminococcus</taxon>
    </lineage>
</organism>
<feature type="modified residue" description="N6-(pyridoxal phosphate)lysine" evidence="8">
    <location>
        <position position="212"/>
    </location>
</feature>
<keyword evidence="8" id="KW-0368">Histidine biosynthesis</keyword>
<evidence type="ECO:0000256" key="5">
    <source>
        <dbReference type="ARBA" id="ARBA00022679"/>
    </source>
</evidence>
<evidence type="ECO:0000313" key="11">
    <source>
        <dbReference type="Proteomes" id="UP000636755"/>
    </source>
</evidence>
<accession>A0ABR7HKW5</accession>
<evidence type="ECO:0000256" key="4">
    <source>
        <dbReference type="ARBA" id="ARBA00022576"/>
    </source>
</evidence>
<gene>
    <name evidence="8" type="primary">hisC</name>
    <name evidence="10" type="ORF">H8R91_06275</name>
</gene>
<dbReference type="InterPro" id="IPR015421">
    <property type="entry name" value="PyrdxlP-dep_Trfase_major"/>
</dbReference>
<keyword evidence="4 8" id="KW-0032">Aminotransferase</keyword>
<dbReference type="PANTHER" id="PTHR43643:SF3">
    <property type="entry name" value="HISTIDINOL-PHOSPHATE AMINOTRANSFERASE"/>
    <property type="match status" value="1"/>
</dbReference>
<dbReference type="HAMAP" id="MF_01023">
    <property type="entry name" value="HisC_aminotrans_2"/>
    <property type="match status" value="1"/>
</dbReference>
<dbReference type="PANTHER" id="PTHR43643">
    <property type="entry name" value="HISTIDINOL-PHOSPHATE AMINOTRANSFERASE 2"/>
    <property type="match status" value="1"/>
</dbReference>
<name>A0ABR7HKW5_9FIRM</name>
<dbReference type="InterPro" id="IPR005861">
    <property type="entry name" value="HisP_aminotrans"/>
</dbReference>
<evidence type="ECO:0000256" key="6">
    <source>
        <dbReference type="ARBA" id="ARBA00022898"/>
    </source>
</evidence>
<evidence type="ECO:0000256" key="8">
    <source>
        <dbReference type="HAMAP-Rule" id="MF_01023"/>
    </source>
</evidence>
<comment type="cofactor">
    <cofactor evidence="1 8">
        <name>pyridoxal 5'-phosphate</name>
        <dbReference type="ChEBI" id="CHEBI:597326"/>
    </cofactor>
</comment>
<evidence type="ECO:0000256" key="3">
    <source>
        <dbReference type="ARBA" id="ARBA00011738"/>
    </source>
</evidence>
<dbReference type="NCBIfam" id="TIGR01141">
    <property type="entry name" value="hisC"/>
    <property type="match status" value="1"/>
</dbReference>
<dbReference type="InterPro" id="IPR015422">
    <property type="entry name" value="PyrdxlP-dep_Trfase_small"/>
</dbReference>
<dbReference type="SUPFAM" id="SSF53383">
    <property type="entry name" value="PLP-dependent transferases"/>
    <property type="match status" value="1"/>
</dbReference>
<comment type="pathway">
    <text evidence="2 8">Amino-acid biosynthesis; L-histidine biosynthesis; L-histidine from 5-phospho-alpha-D-ribose 1-diphosphate: step 7/9.</text>
</comment>
<dbReference type="EMBL" id="JACOPS010000002">
    <property type="protein sequence ID" value="MBC5728127.1"/>
    <property type="molecule type" value="Genomic_DNA"/>
</dbReference>
<evidence type="ECO:0000256" key="7">
    <source>
        <dbReference type="ARBA" id="ARBA00047481"/>
    </source>
</evidence>
<dbReference type="InterPro" id="IPR050106">
    <property type="entry name" value="HistidinolP_aminotransfase"/>
</dbReference>
<evidence type="ECO:0000313" key="10">
    <source>
        <dbReference type="EMBL" id="MBC5728127.1"/>
    </source>
</evidence>
<dbReference type="Gene3D" id="3.90.1150.10">
    <property type="entry name" value="Aspartate Aminotransferase, domain 1"/>
    <property type="match status" value="1"/>
</dbReference>
<keyword evidence="5 8" id="KW-0808">Transferase</keyword>
<keyword evidence="11" id="KW-1185">Reference proteome</keyword>
<comment type="caution">
    <text evidence="10">The sequence shown here is derived from an EMBL/GenBank/DDBJ whole genome shotgun (WGS) entry which is preliminary data.</text>
</comment>
<dbReference type="EC" id="2.6.1.9" evidence="8"/>
<dbReference type="InterPro" id="IPR015424">
    <property type="entry name" value="PyrdxlP-dep_Trfase"/>
</dbReference>
<dbReference type="CDD" id="cd00609">
    <property type="entry name" value="AAT_like"/>
    <property type="match status" value="1"/>
</dbReference>
<dbReference type="RefSeq" id="WP_186935294.1">
    <property type="nucleotide sequence ID" value="NZ_JACOPS010000002.1"/>
</dbReference>
<dbReference type="GO" id="GO:0004400">
    <property type="term" value="F:histidinol-phosphate transaminase activity"/>
    <property type="evidence" value="ECO:0007669"/>
    <property type="project" value="UniProtKB-EC"/>
</dbReference>
<dbReference type="PROSITE" id="PS00599">
    <property type="entry name" value="AA_TRANSFER_CLASS_2"/>
    <property type="match status" value="1"/>
</dbReference>
<reference evidence="10 11" key="1">
    <citation type="submission" date="2020-08" db="EMBL/GenBank/DDBJ databases">
        <title>Genome public.</title>
        <authorList>
            <person name="Liu C."/>
            <person name="Sun Q."/>
        </authorList>
    </citation>
    <scope>NUCLEOTIDE SEQUENCE [LARGE SCALE GENOMIC DNA]</scope>
    <source>
        <strain evidence="10 11">NSJ-71</strain>
    </source>
</reference>
<feature type="domain" description="Aminotransferase class I/classII large" evidence="9">
    <location>
        <begin position="24"/>
        <end position="348"/>
    </location>
</feature>
<protein>
    <recommendedName>
        <fullName evidence="8">Histidinol-phosphate aminotransferase</fullName>
        <ecNumber evidence="8">2.6.1.9</ecNumber>
    </recommendedName>
    <alternativeName>
        <fullName evidence="8">Imidazole acetol-phosphate transaminase</fullName>
    </alternativeName>
</protein>
<evidence type="ECO:0000256" key="1">
    <source>
        <dbReference type="ARBA" id="ARBA00001933"/>
    </source>
</evidence>
<sequence length="354" mass="40434">MQGKWRENLIKIKPYVAGEQSNDKDMIKLNANENPYPPSPQVKKVFEKYAQNSDGLKKYPNSDSIILKDAIAQRYNVNRNNVFVGNGSDDVIALSFMAFFNSDKPILYPDITYSFYPVWCSLIKIPYKTIPVDENFEIHAEDYYTENGGIIIPNPNAPTSICKPLDFVIDIVEHNPDSVVIIDEAYVDFGGESAVELTKKYENLLVTQTFSKSRSLAGMRIGFAIGSEELIATLETVKNSYNSYVMDSIALEVGTASVNDEEYFKECVNKVIATRERVRDELIALGFDVKKSATNFLFATHKEYSAKEIFEYLKTKKIFIRYFNVPRIDNYLRISIGRDEEMDKMIAAMKEFFI</sequence>
<dbReference type="InterPro" id="IPR004839">
    <property type="entry name" value="Aminotransferase_I/II_large"/>
</dbReference>
<comment type="similarity">
    <text evidence="8">Belongs to the class-II pyridoxal-phosphate-dependent aminotransferase family. Histidinol-phosphate aminotransferase subfamily.</text>
</comment>
<evidence type="ECO:0000256" key="2">
    <source>
        <dbReference type="ARBA" id="ARBA00005011"/>
    </source>
</evidence>
<proteinExistence type="inferred from homology"/>
<comment type="catalytic activity">
    <reaction evidence="7 8">
        <text>L-histidinol phosphate + 2-oxoglutarate = 3-(imidazol-4-yl)-2-oxopropyl phosphate + L-glutamate</text>
        <dbReference type="Rhea" id="RHEA:23744"/>
        <dbReference type="ChEBI" id="CHEBI:16810"/>
        <dbReference type="ChEBI" id="CHEBI:29985"/>
        <dbReference type="ChEBI" id="CHEBI:57766"/>
        <dbReference type="ChEBI" id="CHEBI:57980"/>
        <dbReference type="EC" id="2.6.1.9"/>
    </reaction>
</comment>